<comment type="caution">
    <text evidence="2">The sequence shown here is derived from an EMBL/GenBank/DDBJ whole genome shotgun (WGS) entry which is preliminary data.</text>
</comment>
<dbReference type="PANTHER" id="PTHR35394:SF5">
    <property type="entry name" value="DUF3176 DOMAIN-CONTAINING PROTEIN"/>
    <property type="match status" value="1"/>
</dbReference>
<reference evidence="2" key="1">
    <citation type="journal article" date="2020" name="Stud. Mycol.">
        <title>101 Dothideomycetes genomes: a test case for predicting lifestyles and emergence of pathogens.</title>
        <authorList>
            <person name="Haridas S."/>
            <person name="Albert R."/>
            <person name="Binder M."/>
            <person name="Bloem J."/>
            <person name="Labutti K."/>
            <person name="Salamov A."/>
            <person name="Andreopoulos B."/>
            <person name="Baker S."/>
            <person name="Barry K."/>
            <person name="Bills G."/>
            <person name="Bluhm B."/>
            <person name="Cannon C."/>
            <person name="Castanera R."/>
            <person name="Culley D."/>
            <person name="Daum C."/>
            <person name="Ezra D."/>
            <person name="Gonzalez J."/>
            <person name="Henrissat B."/>
            <person name="Kuo A."/>
            <person name="Liang C."/>
            <person name="Lipzen A."/>
            <person name="Lutzoni F."/>
            <person name="Magnuson J."/>
            <person name="Mondo S."/>
            <person name="Nolan M."/>
            <person name="Ohm R."/>
            <person name="Pangilinan J."/>
            <person name="Park H.-J."/>
            <person name="Ramirez L."/>
            <person name="Alfaro M."/>
            <person name="Sun H."/>
            <person name="Tritt A."/>
            <person name="Yoshinaga Y."/>
            <person name="Zwiers L.-H."/>
            <person name="Turgeon B."/>
            <person name="Goodwin S."/>
            <person name="Spatafora J."/>
            <person name="Crous P."/>
            <person name="Grigoriev I."/>
        </authorList>
    </citation>
    <scope>NUCLEOTIDE SEQUENCE</scope>
    <source>
        <strain evidence="2">CBS 130266</strain>
    </source>
</reference>
<evidence type="ECO:0000313" key="3">
    <source>
        <dbReference type="Proteomes" id="UP000800235"/>
    </source>
</evidence>
<proteinExistence type="predicted"/>
<dbReference type="Proteomes" id="UP000800235">
    <property type="component" value="Unassembled WGS sequence"/>
</dbReference>
<keyword evidence="1" id="KW-0472">Membrane</keyword>
<keyword evidence="3" id="KW-1185">Reference proteome</keyword>
<sequence>MLPWRLEVASLIASLMFFIAIIIVLHAFDGKSLPDLPLNVTLNAIVGPLATFGEFLLMVPVASAIGQIKWNRSLRKRPMSEFRILDEASRGPWGAFLLLVRTKGGILASFGAIITILGLATNTFVQQALKYQTFYPAGANASMPIAQYLNNTNFAPLNGFERGGNIAIDQGMVAALYRGLYSALNSKFTATAVCSGNCTRSSYQTLAFCNTCVDITSKLKQPKIHITPENKVARAYDTDYYTLPNGFALTGVQPAPPSLGNNDIPSIGLLNAQFDLLHFHQATQLWMTVIAIGSAPGSIPAIPDTELNEKPQLPPVAMECALQFCVRKMSASFANGLLNETIKSTWIDKSLDLNDIGNPEDSSGVVLTPPFKPSKRFVLASEAIVGTGHWLGTGLAGNTTMGTTQSKLDDFLSAGSQQHSSDILQAIYQSMNSSTKGMSLALSSSAYQPEPAVGIATSSTSHFVVRWAWLSLPLILLAASSIFLVVVIVETKKKGLMPWSNNILAVLFHGVGGGVEGRGVRDLQPLMEEHADDFMLEMRSDVDGGHLVASSRV</sequence>
<dbReference type="Pfam" id="PF11374">
    <property type="entry name" value="DUF3176"/>
    <property type="match status" value="1"/>
</dbReference>
<feature type="transmembrane region" description="Helical" evidence="1">
    <location>
        <begin position="467"/>
        <end position="489"/>
    </location>
</feature>
<dbReference type="EMBL" id="MU007050">
    <property type="protein sequence ID" value="KAF2429086.1"/>
    <property type="molecule type" value="Genomic_DNA"/>
</dbReference>
<gene>
    <name evidence="2" type="ORF">EJ08DRAFT_671200</name>
</gene>
<keyword evidence="1" id="KW-0812">Transmembrane</keyword>
<name>A0A9P4NPT2_9PEZI</name>
<feature type="transmembrane region" description="Helical" evidence="1">
    <location>
        <begin position="106"/>
        <end position="125"/>
    </location>
</feature>
<accession>A0A9P4NPT2</accession>
<organism evidence="2 3">
    <name type="scientific">Tothia fuscella</name>
    <dbReference type="NCBI Taxonomy" id="1048955"/>
    <lineage>
        <taxon>Eukaryota</taxon>
        <taxon>Fungi</taxon>
        <taxon>Dikarya</taxon>
        <taxon>Ascomycota</taxon>
        <taxon>Pezizomycotina</taxon>
        <taxon>Dothideomycetes</taxon>
        <taxon>Pleosporomycetidae</taxon>
        <taxon>Venturiales</taxon>
        <taxon>Cylindrosympodiaceae</taxon>
        <taxon>Tothia</taxon>
    </lineage>
</organism>
<dbReference type="PANTHER" id="PTHR35394">
    <property type="entry name" value="DUF3176 DOMAIN-CONTAINING PROTEIN"/>
    <property type="match status" value="1"/>
</dbReference>
<evidence type="ECO:0000256" key="1">
    <source>
        <dbReference type="SAM" id="Phobius"/>
    </source>
</evidence>
<feature type="transmembrane region" description="Helical" evidence="1">
    <location>
        <begin position="40"/>
        <end position="66"/>
    </location>
</feature>
<feature type="transmembrane region" description="Helical" evidence="1">
    <location>
        <begin position="7"/>
        <end position="28"/>
    </location>
</feature>
<dbReference type="OrthoDB" id="5376804at2759"/>
<protein>
    <submittedName>
        <fullName evidence="2">Uncharacterized protein</fullName>
    </submittedName>
</protein>
<dbReference type="InterPro" id="IPR021514">
    <property type="entry name" value="DUF3176"/>
</dbReference>
<keyword evidence="1" id="KW-1133">Transmembrane helix</keyword>
<dbReference type="AlphaFoldDB" id="A0A9P4NPT2"/>
<evidence type="ECO:0000313" key="2">
    <source>
        <dbReference type="EMBL" id="KAF2429086.1"/>
    </source>
</evidence>